<evidence type="ECO:0000256" key="2">
    <source>
        <dbReference type="ARBA" id="ARBA00022857"/>
    </source>
</evidence>
<proteinExistence type="inferred from homology"/>
<dbReference type="EMBL" id="CP140153">
    <property type="protein sequence ID" value="WQH16082.1"/>
    <property type="molecule type" value="Genomic_DNA"/>
</dbReference>
<keyword evidence="4" id="KW-0963">Cytoplasm</keyword>
<gene>
    <name evidence="4 9" type="primary">proC</name>
    <name evidence="9" type="ORF">SR882_09995</name>
</gene>
<sequence length="279" mass="28898">MNASRIAFIGGGNMAAALIGGMLKDAPAGAKPSIVVAEPDADRRRALGEQLGAQTTEDNHAAIDGAQLVVLAVKPQVMQTVAEDLAPHLTAGQLVVSIAAGIPVAALARWLNGHAAIVRAMPNTPSMVGCGATGLFAAQAVSREQHSDAESLMRAVGVVQWLDDESQIDEVTALSGSGPAYVFYLMESMQAAAEDMGMASDVARLLTLETVFGAAKLALAADDSPAELRRRVSSPGGTTERAIAALDEAGVRDAFARAIRASRDRSRELAADVEDRATD</sequence>
<evidence type="ECO:0000313" key="10">
    <source>
        <dbReference type="Proteomes" id="UP001327459"/>
    </source>
</evidence>
<keyword evidence="2 4" id="KW-0521">NADP</keyword>
<evidence type="ECO:0000313" key="9">
    <source>
        <dbReference type="EMBL" id="WQH16082.1"/>
    </source>
</evidence>
<dbReference type="PANTHER" id="PTHR11645:SF0">
    <property type="entry name" value="PYRROLINE-5-CARBOXYLATE REDUCTASE 3"/>
    <property type="match status" value="1"/>
</dbReference>
<dbReference type="HAMAP" id="MF_01925">
    <property type="entry name" value="P5C_reductase"/>
    <property type="match status" value="1"/>
</dbReference>
<comment type="function">
    <text evidence="4">Catalyzes the reduction of 1-pyrroline-5-carboxylate (PCA) to L-proline.</text>
</comment>
<keyword evidence="10" id="KW-1185">Reference proteome</keyword>
<comment type="pathway">
    <text evidence="4 6">Amino-acid biosynthesis; L-proline biosynthesis; L-proline from L-glutamate 5-semialdehyde: step 1/1.</text>
</comment>
<feature type="domain" description="Pyrroline-5-carboxylate reductase dimerisation" evidence="8">
    <location>
        <begin position="165"/>
        <end position="269"/>
    </location>
</feature>
<comment type="similarity">
    <text evidence="1 4 6">Belongs to the pyrroline-5-carboxylate reductase family.</text>
</comment>
<dbReference type="PROSITE" id="PS00521">
    <property type="entry name" value="P5CR"/>
    <property type="match status" value="1"/>
</dbReference>
<dbReference type="EC" id="1.5.1.2" evidence="4 5"/>
<dbReference type="PIRSF" id="PIRSF000193">
    <property type="entry name" value="Pyrrol-5-carb_rd"/>
    <property type="match status" value="1"/>
</dbReference>
<dbReference type="InterPro" id="IPR029036">
    <property type="entry name" value="P5CR_dimer"/>
</dbReference>
<dbReference type="InterPro" id="IPR008927">
    <property type="entry name" value="6-PGluconate_DH-like_C_sf"/>
</dbReference>
<evidence type="ECO:0000259" key="8">
    <source>
        <dbReference type="Pfam" id="PF14748"/>
    </source>
</evidence>
<dbReference type="Pfam" id="PF03807">
    <property type="entry name" value="F420_oxidored"/>
    <property type="match status" value="1"/>
</dbReference>
<evidence type="ECO:0000256" key="3">
    <source>
        <dbReference type="ARBA" id="ARBA00023002"/>
    </source>
</evidence>
<accession>A0ABZ0YXR3</accession>
<dbReference type="Gene3D" id="3.40.50.720">
    <property type="entry name" value="NAD(P)-binding Rossmann-like Domain"/>
    <property type="match status" value="1"/>
</dbReference>
<name>A0ABZ0YXR3_9GAMM</name>
<feature type="domain" description="Pyrroline-5-carboxylate reductase catalytic N-terminal" evidence="7">
    <location>
        <begin position="5"/>
        <end position="101"/>
    </location>
</feature>
<evidence type="ECO:0000256" key="5">
    <source>
        <dbReference type="NCBIfam" id="TIGR00112"/>
    </source>
</evidence>
<dbReference type="InterPro" id="IPR053790">
    <property type="entry name" value="P5CR-like_CS"/>
</dbReference>
<dbReference type="InterPro" id="IPR000304">
    <property type="entry name" value="Pyrroline-COOH_reductase"/>
</dbReference>
<dbReference type="SUPFAM" id="SSF48179">
    <property type="entry name" value="6-phosphogluconate dehydrogenase C-terminal domain-like"/>
    <property type="match status" value="1"/>
</dbReference>
<dbReference type="Gene3D" id="1.10.3730.10">
    <property type="entry name" value="ProC C-terminal domain-like"/>
    <property type="match status" value="1"/>
</dbReference>
<evidence type="ECO:0000256" key="6">
    <source>
        <dbReference type="RuleBase" id="RU003903"/>
    </source>
</evidence>
<dbReference type="SUPFAM" id="SSF51735">
    <property type="entry name" value="NAD(P)-binding Rossmann-fold domains"/>
    <property type="match status" value="1"/>
</dbReference>
<dbReference type="PANTHER" id="PTHR11645">
    <property type="entry name" value="PYRROLINE-5-CARBOXYLATE REDUCTASE"/>
    <property type="match status" value="1"/>
</dbReference>
<comment type="subcellular location">
    <subcellularLocation>
        <location evidence="4">Cytoplasm</location>
    </subcellularLocation>
</comment>
<keyword evidence="3 4" id="KW-0560">Oxidoreductase</keyword>
<comment type="catalytic activity">
    <reaction evidence="4 6">
        <text>L-proline + NADP(+) = (S)-1-pyrroline-5-carboxylate + NADPH + 2 H(+)</text>
        <dbReference type="Rhea" id="RHEA:14109"/>
        <dbReference type="ChEBI" id="CHEBI:15378"/>
        <dbReference type="ChEBI" id="CHEBI:17388"/>
        <dbReference type="ChEBI" id="CHEBI:57783"/>
        <dbReference type="ChEBI" id="CHEBI:58349"/>
        <dbReference type="ChEBI" id="CHEBI:60039"/>
        <dbReference type="EC" id="1.5.1.2"/>
    </reaction>
</comment>
<keyword evidence="4 6" id="KW-0641">Proline biosynthesis</keyword>
<dbReference type="Pfam" id="PF14748">
    <property type="entry name" value="P5CR_dimer"/>
    <property type="match status" value="1"/>
</dbReference>
<dbReference type="InterPro" id="IPR036291">
    <property type="entry name" value="NAD(P)-bd_dom_sf"/>
</dbReference>
<dbReference type="InterPro" id="IPR028939">
    <property type="entry name" value="P5C_Rdtase_cat_N"/>
</dbReference>
<keyword evidence="4 6" id="KW-0028">Amino-acid biosynthesis</keyword>
<dbReference type="GO" id="GO:0004735">
    <property type="term" value="F:pyrroline-5-carboxylate reductase activity"/>
    <property type="evidence" value="ECO:0007669"/>
    <property type="project" value="UniProtKB-EC"/>
</dbReference>
<dbReference type="RefSeq" id="WP_322521100.1">
    <property type="nucleotide sequence ID" value="NZ_CP140153.1"/>
</dbReference>
<dbReference type="Proteomes" id="UP001327459">
    <property type="component" value="Chromosome"/>
</dbReference>
<reference evidence="9 10" key="1">
    <citation type="submission" date="2023-11" db="EMBL/GenBank/DDBJ databases">
        <title>MicrobeMod: A computational toolkit for identifying prokaryotic methylation and restriction-modification with nanopore sequencing.</title>
        <authorList>
            <person name="Crits-Christoph A."/>
            <person name="Kang S.C."/>
            <person name="Lee H."/>
            <person name="Ostrov N."/>
        </authorList>
    </citation>
    <scope>NUCLEOTIDE SEQUENCE [LARGE SCALE GENOMIC DNA]</scope>
    <source>
        <strain evidence="9 10">ATCC 49870</strain>
    </source>
</reference>
<evidence type="ECO:0000256" key="4">
    <source>
        <dbReference type="HAMAP-Rule" id="MF_01925"/>
    </source>
</evidence>
<evidence type="ECO:0000259" key="7">
    <source>
        <dbReference type="Pfam" id="PF03807"/>
    </source>
</evidence>
<organism evidence="9 10">
    <name type="scientific">Guyparkeria halophila</name>
    <dbReference type="NCBI Taxonomy" id="47960"/>
    <lineage>
        <taxon>Bacteria</taxon>
        <taxon>Pseudomonadati</taxon>
        <taxon>Pseudomonadota</taxon>
        <taxon>Gammaproteobacteria</taxon>
        <taxon>Chromatiales</taxon>
        <taxon>Thioalkalibacteraceae</taxon>
        <taxon>Guyparkeria</taxon>
    </lineage>
</organism>
<protein>
    <recommendedName>
        <fullName evidence="4 5">Pyrroline-5-carboxylate reductase</fullName>
        <shortName evidence="4">P5C reductase</shortName>
        <shortName evidence="4">P5CR</shortName>
        <ecNumber evidence="4 5">1.5.1.2</ecNumber>
    </recommendedName>
    <alternativeName>
        <fullName evidence="4">PCA reductase</fullName>
    </alternativeName>
</protein>
<comment type="catalytic activity">
    <reaction evidence="4">
        <text>L-proline + NAD(+) = (S)-1-pyrroline-5-carboxylate + NADH + 2 H(+)</text>
        <dbReference type="Rhea" id="RHEA:14105"/>
        <dbReference type="ChEBI" id="CHEBI:15378"/>
        <dbReference type="ChEBI" id="CHEBI:17388"/>
        <dbReference type="ChEBI" id="CHEBI:57540"/>
        <dbReference type="ChEBI" id="CHEBI:57945"/>
        <dbReference type="ChEBI" id="CHEBI:60039"/>
        <dbReference type="EC" id="1.5.1.2"/>
    </reaction>
</comment>
<evidence type="ECO:0000256" key="1">
    <source>
        <dbReference type="ARBA" id="ARBA00005525"/>
    </source>
</evidence>
<dbReference type="NCBIfam" id="TIGR00112">
    <property type="entry name" value="proC"/>
    <property type="match status" value="1"/>
</dbReference>